<gene>
    <name evidence="2" type="ORF">EIN_497950</name>
</gene>
<evidence type="ECO:0000313" key="2">
    <source>
        <dbReference type="EMBL" id="ELP94615.1"/>
    </source>
</evidence>
<organism evidence="2 3">
    <name type="scientific">Entamoeba invadens IP1</name>
    <dbReference type="NCBI Taxonomy" id="370355"/>
    <lineage>
        <taxon>Eukaryota</taxon>
        <taxon>Amoebozoa</taxon>
        <taxon>Evosea</taxon>
        <taxon>Archamoebae</taxon>
        <taxon>Mastigamoebida</taxon>
        <taxon>Entamoebidae</taxon>
        <taxon>Entamoeba</taxon>
    </lineage>
</organism>
<dbReference type="OMA" id="INCCEEI"/>
<evidence type="ECO:0000256" key="1">
    <source>
        <dbReference type="SAM" id="Coils"/>
    </source>
</evidence>
<keyword evidence="3" id="KW-1185">Reference proteome</keyword>
<dbReference type="RefSeq" id="XP_004261386.1">
    <property type="nucleotide sequence ID" value="XM_004261338.1"/>
</dbReference>
<proteinExistence type="predicted"/>
<dbReference type="EMBL" id="KB206184">
    <property type="protein sequence ID" value="ELP94615.1"/>
    <property type="molecule type" value="Genomic_DNA"/>
</dbReference>
<accession>A0A0A1UG86</accession>
<evidence type="ECO:0000313" key="3">
    <source>
        <dbReference type="Proteomes" id="UP000014680"/>
    </source>
</evidence>
<feature type="coiled-coil region" evidence="1">
    <location>
        <begin position="222"/>
        <end position="249"/>
    </location>
</feature>
<dbReference type="GeneID" id="14893637"/>
<dbReference type="Proteomes" id="UP000014680">
    <property type="component" value="Unassembled WGS sequence"/>
</dbReference>
<reference evidence="2 3" key="1">
    <citation type="submission" date="2012-10" db="EMBL/GenBank/DDBJ databases">
        <authorList>
            <person name="Zafar N."/>
            <person name="Inman J."/>
            <person name="Hall N."/>
            <person name="Lorenzi H."/>
            <person name="Caler E."/>
        </authorList>
    </citation>
    <scope>NUCLEOTIDE SEQUENCE [LARGE SCALE GENOMIC DNA]</scope>
    <source>
        <strain evidence="2 3">IP1</strain>
    </source>
</reference>
<dbReference type="AlphaFoldDB" id="A0A0A1UG86"/>
<name>A0A0A1UG86_ENTIV</name>
<sequence>MEEKKRAYYCDLCGCPLFIQIDLLDSQLQIPIARQPFYSLSTSLSMTPLFDDDTNEDFSNLIFCTPTHVSQTPPTRRRSHKSKQTTKKIKFDEGALFYPNLPEIVKPLSPVTHSETQTTPSVPSYSPFYSLKTIGRSRLGSNEEKIDKGIRIPLYLPSQVDPIINCCEEIGLEFPLCSQCYQIIESALSNELSELSSSFRKERILQLELIQFSIEQTTLEQTEKEEEDIRMLSNEVDTLVEDNRTLLEQQRIIVQCTDIIDKIATNVFYCLEKEISLYVETLNQFNDFNNKVHANELERLELSNPIERIFNFEWLENDVALNGIPIVQTFKSRNEMNFNLIISCFKKMSTFVYEHLGIFAMIPQFNVKRPDDFITFLLDFLQKTVTRITYFDRQIAIPYTP</sequence>
<keyword evidence="1" id="KW-0175">Coiled coil</keyword>
<dbReference type="VEuPathDB" id="AmoebaDB:EIN_497950"/>
<dbReference type="KEGG" id="eiv:EIN_497950"/>
<protein>
    <submittedName>
        <fullName evidence="2">Uncharacterized protein</fullName>
    </submittedName>
</protein>